<dbReference type="AlphaFoldDB" id="A0A167WBY3"/>
<feature type="compositionally biased region" description="Basic and acidic residues" evidence="4">
    <location>
        <begin position="416"/>
        <end position="428"/>
    </location>
</feature>
<dbReference type="PROSITE" id="PS51767">
    <property type="entry name" value="PEPTIDASE_A1"/>
    <property type="match status" value="1"/>
</dbReference>
<feature type="chain" id="PRO_5007893858" evidence="5">
    <location>
        <begin position="20"/>
        <end position="455"/>
    </location>
</feature>
<organism evidence="7">
    <name type="scientific">Penicillium chrysogenum</name>
    <name type="common">Penicillium notatum</name>
    <dbReference type="NCBI Taxonomy" id="5076"/>
    <lineage>
        <taxon>Eukaryota</taxon>
        <taxon>Fungi</taxon>
        <taxon>Dikarya</taxon>
        <taxon>Ascomycota</taxon>
        <taxon>Pezizomycotina</taxon>
        <taxon>Eurotiomycetes</taxon>
        <taxon>Eurotiomycetidae</taxon>
        <taxon>Eurotiales</taxon>
        <taxon>Aspergillaceae</taxon>
        <taxon>Penicillium</taxon>
        <taxon>Penicillium chrysogenum species complex</taxon>
    </lineage>
</organism>
<dbReference type="InterPro" id="IPR001461">
    <property type="entry name" value="Aspartic_peptidase_A1"/>
</dbReference>
<dbReference type="Proteomes" id="UP000076449">
    <property type="component" value="Chromosome I"/>
</dbReference>
<feature type="signal peptide" evidence="5">
    <location>
        <begin position="1"/>
        <end position="19"/>
    </location>
</feature>
<feature type="region of interest" description="Disordered" evidence="4">
    <location>
        <begin position="404"/>
        <end position="429"/>
    </location>
</feature>
<evidence type="ECO:0000256" key="2">
    <source>
        <dbReference type="ARBA" id="ARBA00022801"/>
    </source>
</evidence>
<evidence type="ECO:0000256" key="3">
    <source>
        <dbReference type="PIRSR" id="PIRSR601461-2"/>
    </source>
</evidence>
<keyword evidence="5" id="KW-0732">Signal</keyword>
<dbReference type="SUPFAM" id="SSF50630">
    <property type="entry name" value="Acid proteases"/>
    <property type="match status" value="1"/>
</dbReference>
<evidence type="ECO:0000256" key="5">
    <source>
        <dbReference type="SAM" id="SignalP"/>
    </source>
</evidence>
<feature type="disulfide bond" evidence="3">
    <location>
        <begin position="303"/>
        <end position="347"/>
    </location>
</feature>
<name>A0A167WBY3_PENCH</name>
<evidence type="ECO:0000256" key="4">
    <source>
        <dbReference type="SAM" id="MobiDB-lite"/>
    </source>
</evidence>
<comment type="similarity">
    <text evidence="1">Belongs to the peptidase A1 family.</text>
</comment>
<dbReference type="GO" id="GO:0006508">
    <property type="term" value="P:proteolysis"/>
    <property type="evidence" value="ECO:0007669"/>
    <property type="project" value="InterPro"/>
</dbReference>
<dbReference type="Gene3D" id="2.40.70.10">
    <property type="entry name" value="Acid Proteases"/>
    <property type="match status" value="2"/>
</dbReference>
<dbReference type="InterPro" id="IPR021109">
    <property type="entry name" value="Peptidase_aspartic_dom_sf"/>
</dbReference>
<dbReference type="PhylomeDB" id="A0A167WBY3"/>
<dbReference type="PANTHER" id="PTHR47966">
    <property type="entry name" value="BETA-SITE APP-CLEAVING ENZYME, ISOFORM A-RELATED"/>
    <property type="match status" value="1"/>
</dbReference>
<proteinExistence type="inferred from homology"/>
<evidence type="ECO:0000313" key="7">
    <source>
        <dbReference type="EMBL" id="KZN91471.1"/>
    </source>
</evidence>
<evidence type="ECO:0000259" key="6">
    <source>
        <dbReference type="PROSITE" id="PS51767"/>
    </source>
</evidence>
<keyword evidence="2" id="KW-0378">Hydrolase</keyword>
<reference evidence="7" key="1">
    <citation type="journal article" date="2014" name="Genome Announc.">
        <title>Complete sequencing and chromosome-scale genome assembly of the industrial progenitor strain P2niaD18 from the penicillin producer Penicillium chrysogenum.</title>
        <authorList>
            <person name="Specht T."/>
            <person name="Dahlmann T.A."/>
            <person name="Zadra I."/>
            <person name="Kurnsteiner H."/>
            <person name="Kuck U."/>
        </authorList>
    </citation>
    <scope>NUCLEOTIDE SEQUENCE [LARGE SCALE GENOMIC DNA]</scope>
    <source>
        <strain evidence="7">P2niaD18</strain>
    </source>
</reference>
<dbReference type="PRINTS" id="PR00792">
    <property type="entry name" value="PEPSIN"/>
</dbReference>
<dbReference type="PANTHER" id="PTHR47966:SF51">
    <property type="entry name" value="BETA-SITE APP-CLEAVING ENZYME, ISOFORM A-RELATED"/>
    <property type="match status" value="1"/>
</dbReference>
<dbReference type="EMBL" id="CM002798">
    <property type="protein sequence ID" value="KZN91471.1"/>
    <property type="molecule type" value="Genomic_DNA"/>
</dbReference>
<evidence type="ECO:0000256" key="1">
    <source>
        <dbReference type="ARBA" id="ARBA00007447"/>
    </source>
</evidence>
<accession>A0A167WBY3</accession>
<dbReference type="Pfam" id="PF00026">
    <property type="entry name" value="Asp"/>
    <property type="match status" value="1"/>
</dbReference>
<protein>
    <submittedName>
        <fullName evidence="7">Putative aspartic-type endopeptidase opsB</fullName>
    </submittedName>
</protein>
<dbReference type="InterPro" id="IPR033121">
    <property type="entry name" value="PEPTIDASE_A1"/>
</dbReference>
<feature type="domain" description="Peptidase A1" evidence="6">
    <location>
        <begin position="64"/>
        <end position="387"/>
    </location>
</feature>
<sequence length="455" mass="48999">MRSGLAFLLGLAGLALTNASSLEKRDSLAVLAVPMVRDTSRQLSRRSKTVDVDLDNEDARKISYVANVTFGTPPQHFLAYLHTWGNGCWLKSVDNPDCGLYVNRSLCGGYGGYNMSTSTTAKKLDEIFVYDDSGSMIGGDFVNDVLTIGGVTMDTVKMGIVTEHRIIANTLSLGYGNASSTSLTQALADAGTINSPAFSLWDQTALFGGINKAKYDGALYTFPIVNGSDLTKALRINMDGISINMDGTSVNETSAASEEFPLDAVFDTAVGMTYVPKSVAQALNAQIGNTSVPDKWGQVNFSCSAVGENSTINFKFGELDFLLYLSYFISQERHTASQRFVSGEETCYFTICENTNFQFEASIVLGSNFISKIYAVFDLENDEISLAERSWNYATDDIVEITSGKDGVPGAKKHSGGTDKNSESEPKKNSAVMHIEKAMGMSALVVGTAVLIVIL</sequence>
<gene>
    <name evidence="7" type="ORF">EN45_016080</name>
</gene>
<dbReference type="GO" id="GO:0004190">
    <property type="term" value="F:aspartic-type endopeptidase activity"/>
    <property type="evidence" value="ECO:0007669"/>
    <property type="project" value="InterPro"/>
</dbReference>
<keyword evidence="3" id="KW-1015">Disulfide bond</keyword>